<dbReference type="PANTHER" id="PTHR33148">
    <property type="entry name" value="PLASTID MOVEMENT IMPAIRED PROTEIN-RELATED"/>
    <property type="match status" value="1"/>
</dbReference>
<protein>
    <submittedName>
        <fullName evidence="1">Plastid movement impaired 2</fullName>
    </submittedName>
</protein>
<dbReference type="Proteomes" id="UP001604277">
    <property type="component" value="Unassembled WGS sequence"/>
</dbReference>
<dbReference type="Pfam" id="PF14009">
    <property type="entry name" value="PADRE"/>
    <property type="match status" value="1"/>
</dbReference>
<comment type="caution">
    <text evidence="1">The sequence shown here is derived from an EMBL/GenBank/DDBJ whole genome shotgun (WGS) entry which is preliminary data.</text>
</comment>
<gene>
    <name evidence="1" type="ORF">Fot_56190</name>
</gene>
<sequence length="174" mass="19731">MGNSIGGRRKRAKIMKIDGEIFKLKIPAIAMDVLKDYPGYVLLEYEAVKRFGIRAQPLQPEENMKPNKIYFLVDLPKFPVEKVPTRTRSAVAMSAKDRLECLMLNKRSASDLSVTSSSSTGPVRVKMRLPRGRIEKIMEESRDEVEMAEKILHLCHQNSGKDKAQLRSGTRVKT</sequence>
<name>A0ABD1P461_9LAMI</name>
<keyword evidence="2" id="KW-1185">Reference proteome</keyword>
<dbReference type="InterPro" id="IPR025322">
    <property type="entry name" value="PADRE_dom"/>
</dbReference>
<evidence type="ECO:0000313" key="1">
    <source>
        <dbReference type="EMBL" id="KAL2457526.1"/>
    </source>
</evidence>
<proteinExistence type="predicted"/>
<reference evidence="2" key="1">
    <citation type="submission" date="2024-07" db="EMBL/GenBank/DDBJ databases">
        <title>Two chromosome-level genome assemblies of Korean endemic species Abeliophyllum distichum and Forsythia ovata (Oleaceae).</title>
        <authorList>
            <person name="Jang H."/>
        </authorList>
    </citation>
    <scope>NUCLEOTIDE SEQUENCE [LARGE SCALE GENOMIC DNA]</scope>
</reference>
<dbReference type="EMBL" id="JBFOLJ010000039">
    <property type="protein sequence ID" value="KAL2457526.1"/>
    <property type="molecule type" value="Genomic_DNA"/>
</dbReference>
<evidence type="ECO:0000313" key="2">
    <source>
        <dbReference type="Proteomes" id="UP001604277"/>
    </source>
</evidence>
<dbReference type="AlphaFoldDB" id="A0ABD1P461"/>
<organism evidence="1 2">
    <name type="scientific">Forsythia ovata</name>
    <dbReference type="NCBI Taxonomy" id="205694"/>
    <lineage>
        <taxon>Eukaryota</taxon>
        <taxon>Viridiplantae</taxon>
        <taxon>Streptophyta</taxon>
        <taxon>Embryophyta</taxon>
        <taxon>Tracheophyta</taxon>
        <taxon>Spermatophyta</taxon>
        <taxon>Magnoliopsida</taxon>
        <taxon>eudicotyledons</taxon>
        <taxon>Gunneridae</taxon>
        <taxon>Pentapetalae</taxon>
        <taxon>asterids</taxon>
        <taxon>lamiids</taxon>
        <taxon>Lamiales</taxon>
        <taxon>Oleaceae</taxon>
        <taxon>Forsythieae</taxon>
        <taxon>Forsythia</taxon>
    </lineage>
</organism>
<accession>A0ABD1P461</accession>
<dbReference type="PANTHER" id="PTHR33148:SF6">
    <property type="entry name" value="DUF4228 DOMAIN-CONTAINING PROTEIN"/>
    <property type="match status" value="1"/>
</dbReference>